<feature type="compositionally biased region" description="Polar residues" evidence="1">
    <location>
        <begin position="118"/>
        <end position="128"/>
    </location>
</feature>
<dbReference type="Proteomes" id="UP000280197">
    <property type="component" value="Chromosome"/>
</dbReference>
<keyword evidence="3" id="KW-1185">Reference proteome</keyword>
<dbReference type="KEGG" id="saqu:EJC51_32650"/>
<accession>A0A3S9I7S9</accession>
<name>A0A3S9I7S9_9ACTN</name>
<evidence type="ECO:0000313" key="3">
    <source>
        <dbReference type="Proteomes" id="UP000280197"/>
    </source>
</evidence>
<gene>
    <name evidence="2" type="ORF">EJC51_32650</name>
</gene>
<organism evidence="2 3">
    <name type="scientific">Streptomyces aquilus</name>
    <dbReference type="NCBI Taxonomy" id="2548456"/>
    <lineage>
        <taxon>Bacteria</taxon>
        <taxon>Bacillati</taxon>
        <taxon>Actinomycetota</taxon>
        <taxon>Actinomycetes</taxon>
        <taxon>Kitasatosporales</taxon>
        <taxon>Streptomycetaceae</taxon>
        <taxon>Streptomyces</taxon>
    </lineage>
</organism>
<dbReference type="EMBL" id="CP034463">
    <property type="protein sequence ID" value="AZP20410.1"/>
    <property type="molecule type" value="Genomic_DNA"/>
</dbReference>
<sequence>MSSWRQRILDDRRGDLDAWLAAEDTTERTEDDVDSEQRANWLSAVREWDPESALPEELVIRLFGGEAGSGGLRFAVGNALLKPLQDGVTASSDEDVELELVGVSAGSTVLHVRPVAEGQTSTVDSQSDGGEGEETRPTSRVMNSLLDAVGTLEAEADVSEWTPMLSSLSRVVSALDKFDLSMQLRWLDGEGRVRSTSLTETGRGYLRELRKSHGEAFAPVRRSISGLVTELKLSGAAVIKPAASPAVTVKFEPGEISAVGWRLGEHVNLVVEERRRITRRGARPVIDLVYVQPEEFTPVEELEGVEIALRDSDNRGQGEAESG</sequence>
<evidence type="ECO:0000313" key="2">
    <source>
        <dbReference type="EMBL" id="AZP20410.1"/>
    </source>
</evidence>
<proteinExistence type="predicted"/>
<evidence type="ECO:0000256" key="1">
    <source>
        <dbReference type="SAM" id="MobiDB-lite"/>
    </source>
</evidence>
<dbReference type="AlphaFoldDB" id="A0A3S9I7S9"/>
<protein>
    <submittedName>
        <fullName evidence="2">Uncharacterized protein</fullName>
    </submittedName>
</protein>
<dbReference type="RefSeq" id="WP_126274348.1">
    <property type="nucleotide sequence ID" value="NZ_CP034463.1"/>
</dbReference>
<reference evidence="2 3" key="1">
    <citation type="submission" date="2018-12" db="EMBL/GenBank/DDBJ databases">
        <authorList>
            <person name="Li K."/>
        </authorList>
    </citation>
    <scope>NUCLEOTIDE SEQUENCE [LARGE SCALE GENOMIC DNA]</scope>
    <source>
        <strain evidence="3">CR22</strain>
    </source>
</reference>
<feature type="region of interest" description="Disordered" evidence="1">
    <location>
        <begin position="115"/>
        <end position="138"/>
    </location>
</feature>